<dbReference type="KEGG" id="vg:9926094"/>
<evidence type="ECO:0000313" key="1">
    <source>
        <dbReference type="EMBL" id="ADG36169.1"/>
    </source>
</evidence>
<keyword evidence="2" id="KW-1185">Reference proteome</keyword>
<name>E5E4I5_9CAUD</name>
<dbReference type="GeneID" id="9926094"/>
<dbReference type="Proteomes" id="UP000008730">
    <property type="component" value="Segment"/>
</dbReference>
<proteinExistence type="predicted"/>
<sequence length="35" mass="3966">MKSEHQKLVELLAKLRNSLNNSHNSTLRLMAGPYA</sequence>
<protein>
    <submittedName>
        <fullName evidence="1">Uncharacterized protein</fullName>
    </submittedName>
</protein>
<dbReference type="RefSeq" id="YP_004009821.1">
    <property type="nucleotide sequence ID" value="NC_014661.1"/>
</dbReference>
<gene>
    <name evidence="1" type="ORF">Acj61p204</name>
</gene>
<organism evidence="1 2">
    <name type="scientific">Acinetobacter phage Acj61</name>
    <dbReference type="NCBI Taxonomy" id="760732"/>
    <lineage>
        <taxon>Viruses</taxon>
        <taxon>Duplodnaviria</taxon>
        <taxon>Heunggongvirae</taxon>
        <taxon>Uroviricota</taxon>
        <taxon>Caudoviricetes</taxon>
        <taxon>Pantevenvirales</taxon>
        <taxon>Straboviridae</taxon>
        <taxon>Twarogvirinae</taxon>
        <taxon>Lasallevirus</taxon>
        <taxon>Lasallevirus Acj61</taxon>
        <taxon>Acinetobacter virus Acj61</taxon>
    </lineage>
</organism>
<dbReference type="EMBL" id="GU911519">
    <property type="protein sequence ID" value="ADG36169.1"/>
    <property type="molecule type" value="Genomic_DNA"/>
</dbReference>
<evidence type="ECO:0000313" key="2">
    <source>
        <dbReference type="Proteomes" id="UP000008730"/>
    </source>
</evidence>
<accession>E5E4I5</accession>
<reference evidence="1 2" key="1">
    <citation type="journal article" date="2010" name="Virol. J.">
        <title>Genomes of the T4-related bacteriophages as windows on microbial genome evolution.</title>
        <authorList>
            <person name="Petrov V.M."/>
            <person name="Ratnayaka S."/>
            <person name="Nolan J.M."/>
            <person name="Miller E.S."/>
            <person name="Karam J.D."/>
        </authorList>
    </citation>
    <scope>NUCLEOTIDE SEQUENCE [LARGE SCALE GENOMIC DNA]</scope>
</reference>